<reference evidence="1 2" key="1">
    <citation type="submission" date="2009-11" db="EMBL/GenBank/DDBJ databases">
        <authorList>
            <person name="Weinstock G."/>
            <person name="Sodergren E."/>
            <person name="Clifton S."/>
            <person name="Fulton L."/>
            <person name="Fulton B."/>
            <person name="Courtney L."/>
            <person name="Fronick C."/>
            <person name="Harrison M."/>
            <person name="Strong C."/>
            <person name="Farmer C."/>
            <person name="Delahaunty K."/>
            <person name="Markovic C."/>
            <person name="Hall O."/>
            <person name="Minx P."/>
            <person name="Tomlinson C."/>
            <person name="Mitreva M."/>
            <person name="Nelson J."/>
            <person name="Hou S."/>
            <person name="Wollam A."/>
            <person name="Pepin K.H."/>
            <person name="Johnson M."/>
            <person name="Bhonagiri V."/>
            <person name="Nash W.E."/>
            <person name="Warren W."/>
            <person name="Chinwalla A."/>
            <person name="Mardis E.R."/>
            <person name="Wilson R.K."/>
        </authorList>
    </citation>
    <scope>NUCLEOTIDE SEQUENCE [LARGE SCALE GENOMIC DNA]</scope>
    <source>
        <strain evidence="1 2">DSM 20093</strain>
    </source>
</reference>
<dbReference type="AlphaFoldDB" id="D1NUQ0"/>
<dbReference type="EMBL" id="ABXB03000003">
    <property type="protein sequence ID" value="EFA22551.1"/>
    <property type="molecule type" value="Genomic_DNA"/>
</dbReference>
<organism evidence="1 2">
    <name type="scientific">Bifidobacterium gallicum DSM 20093 = LMG 11596</name>
    <dbReference type="NCBI Taxonomy" id="561180"/>
    <lineage>
        <taxon>Bacteria</taxon>
        <taxon>Bacillati</taxon>
        <taxon>Actinomycetota</taxon>
        <taxon>Actinomycetes</taxon>
        <taxon>Bifidobacteriales</taxon>
        <taxon>Bifidobacteriaceae</taxon>
        <taxon>Bifidobacterium</taxon>
    </lineage>
</organism>
<dbReference type="STRING" id="561180.BIFGAL_03576"/>
<protein>
    <submittedName>
        <fullName evidence="1">Uncharacterized protein</fullName>
    </submittedName>
</protein>
<evidence type="ECO:0000313" key="2">
    <source>
        <dbReference type="Proteomes" id="UP000003656"/>
    </source>
</evidence>
<sequence length="59" mass="6054">MAHSCNAGKAGQWLCGCGCWKLHGDGTGDMMNLDWAGALPAVLRGCLGWLPPGLPLGTS</sequence>
<gene>
    <name evidence="1" type="ORF">BIFGAL_03576</name>
</gene>
<evidence type="ECO:0000313" key="1">
    <source>
        <dbReference type="EMBL" id="EFA22551.1"/>
    </source>
</evidence>
<name>D1NUQ0_9BIFI</name>
<accession>D1NUQ0</accession>
<dbReference type="Proteomes" id="UP000003656">
    <property type="component" value="Unassembled WGS sequence"/>
</dbReference>
<comment type="caution">
    <text evidence="1">The sequence shown here is derived from an EMBL/GenBank/DDBJ whole genome shotgun (WGS) entry which is preliminary data.</text>
</comment>
<proteinExistence type="predicted"/>